<dbReference type="Gene3D" id="3.90.20.20">
    <property type="match status" value="1"/>
</dbReference>
<dbReference type="EMBL" id="CP117884">
    <property type="protein sequence ID" value="WDF83750.1"/>
    <property type="molecule type" value="Genomic_DNA"/>
</dbReference>
<dbReference type="PANTHER" id="PTHR21237:SF23">
    <property type="entry name" value="GRPE PROTEIN HOMOLOG, MITOCHONDRIAL"/>
    <property type="match status" value="1"/>
</dbReference>
<evidence type="ECO:0000256" key="6">
    <source>
        <dbReference type="SAM" id="Coils"/>
    </source>
</evidence>
<evidence type="ECO:0000313" key="8">
    <source>
        <dbReference type="EMBL" id="WDF83750.1"/>
    </source>
</evidence>
<dbReference type="CDD" id="cd00446">
    <property type="entry name" value="GrpE"/>
    <property type="match status" value="1"/>
</dbReference>
<dbReference type="InterPro" id="IPR000740">
    <property type="entry name" value="GrpE"/>
</dbReference>
<dbReference type="SUPFAM" id="SSF51064">
    <property type="entry name" value="Head domain of nucleotide exchange factor GrpE"/>
    <property type="match status" value="1"/>
</dbReference>
<keyword evidence="3 4" id="KW-0346">Stress response</keyword>
<reference evidence="8 9" key="1">
    <citation type="submission" date="2023-02" db="EMBL/GenBank/DDBJ databases">
        <title>Genome sequence of Lacticaseibacillus sp. KACC 23028.</title>
        <authorList>
            <person name="Kim S."/>
            <person name="Heo J."/>
            <person name="Kwon S.-W."/>
        </authorList>
    </citation>
    <scope>NUCLEOTIDE SEQUENCE [LARGE SCALE GENOMIC DNA]</scope>
    <source>
        <strain evidence="8 9">KACC 23028</strain>
    </source>
</reference>
<dbReference type="NCBIfam" id="NF010759">
    <property type="entry name" value="PRK14162.1"/>
    <property type="match status" value="1"/>
</dbReference>
<sequence>MGKHDAKQDPTQAVKEQIEKNSRASLDALSGTAGANVETISEERNSYEDKYLRAAAEIQNMNTRFNKERAQLLHFDGQKVITSILPVLDNLERALQVEVTDANAVQLKKGVEMVFEHLNQALKEANVTEIKSLGVKFDPTVHQAVQTVAADADHPKDTVVSVLQRGYKLHERVLRPAMVVVAN</sequence>
<evidence type="ECO:0000256" key="7">
    <source>
        <dbReference type="SAM" id="MobiDB-lite"/>
    </source>
</evidence>
<keyword evidence="2 3" id="KW-0143">Chaperone</keyword>
<feature type="region of interest" description="Disordered" evidence="7">
    <location>
        <begin position="1"/>
        <end position="33"/>
    </location>
</feature>
<keyword evidence="9" id="KW-1185">Reference proteome</keyword>
<proteinExistence type="inferred from homology"/>
<dbReference type="Proteomes" id="UP001220377">
    <property type="component" value="Chromosome"/>
</dbReference>
<dbReference type="Pfam" id="PF01025">
    <property type="entry name" value="GrpE"/>
    <property type="match status" value="1"/>
</dbReference>
<dbReference type="PRINTS" id="PR00773">
    <property type="entry name" value="GRPEPROTEIN"/>
</dbReference>
<comment type="subcellular location">
    <subcellularLocation>
        <location evidence="3">Cytoplasm</location>
    </subcellularLocation>
</comment>
<dbReference type="HAMAP" id="MF_01151">
    <property type="entry name" value="GrpE"/>
    <property type="match status" value="1"/>
</dbReference>
<dbReference type="SUPFAM" id="SSF58014">
    <property type="entry name" value="Coiled-coil domain of nucleotide exchange factor GrpE"/>
    <property type="match status" value="1"/>
</dbReference>
<evidence type="ECO:0000256" key="2">
    <source>
        <dbReference type="ARBA" id="ARBA00023186"/>
    </source>
</evidence>
<evidence type="ECO:0000256" key="4">
    <source>
        <dbReference type="RuleBase" id="RU000639"/>
    </source>
</evidence>
<evidence type="ECO:0000256" key="3">
    <source>
        <dbReference type="HAMAP-Rule" id="MF_01151"/>
    </source>
</evidence>
<accession>A0ABY7WX86</accession>
<dbReference type="Gene3D" id="2.30.22.10">
    <property type="entry name" value="Head domain of nucleotide exchange factor GrpE"/>
    <property type="match status" value="1"/>
</dbReference>
<evidence type="ECO:0000256" key="5">
    <source>
        <dbReference type="RuleBase" id="RU004478"/>
    </source>
</evidence>
<dbReference type="NCBIfam" id="NF010738">
    <property type="entry name" value="PRK14140.1"/>
    <property type="match status" value="1"/>
</dbReference>
<dbReference type="InterPro" id="IPR009012">
    <property type="entry name" value="GrpE_head"/>
</dbReference>
<name>A0ABY7WX86_9LACO</name>
<comment type="subunit">
    <text evidence="3">Homodimer.</text>
</comment>
<organism evidence="8 9">
    <name type="scientific">Lacticaseibacillus pabuli</name>
    <dbReference type="NCBI Taxonomy" id="3025672"/>
    <lineage>
        <taxon>Bacteria</taxon>
        <taxon>Bacillati</taxon>
        <taxon>Bacillota</taxon>
        <taxon>Bacilli</taxon>
        <taxon>Lactobacillales</taxon>
        <taxon>Lactobacillaceae</taxon>
        <taxon>Lacticaseibacillus</taxon>
    </lineage>
</organism>
<evidence type="ECO:0000256" key="1">
    <source>
        <dbReference type="ARBA" id="ARBA00009054"/>
    </source>
</evidence>
<dbReference type="InterPro" id="IPR013805">
    <property type="entry name" value="GrpE_CC"/>
</dbReference>
<comment type="function">
    <text evidence="3 4">Participates actively in the response to hyperosmotic and heat shock by preventing the aggregation of stress-denatured proteins, in association with DnaK and GrpE. It is the nucleotide exchange factor for DnaK and may function as a thermosensor. Unfolded proteins bind initially to DnaJ; upon interaction with the DnaJ-bound protein, DnaK hydrolyzes its bound ATP, resulting in the formation of a stable complex. GrpE releases ADP from DnaK; ATP binding to DnaK triggers the release of the substrate protein, thus completing the reaction cycle. Several rounds of ATP-dependent interactions between DnaJ, DnaK and GrpE are required for fully efficient folding.</text>
</comment>
<dbReference type="RefSeq" id="WP_274262127.1">
    <property type="nucleotide sequence ID" value="NZ_CP117884.1"/>
</dbReference>
<keyword evidence="6" id="KW-0175">Coiled coil</keyword>
<dbReference type="PANTHER" id="PTHR21237">
    <property type="entry name" value="GRPE PROTEIN"/>
    <property type="match status" value="1"/>
</dbReference>
<comment type="similarity">
    <text evidence="1 3 5">Belongs to the GrpE family.</text>
</comment>
<gene>
    <name evidence="3 8" type="primary">grpE</name>
    <name evidence="8" type="ORF">PQ472_05795</name>
</gene>
<feature type="coiled-coil region" evidence="6">
    <location>
        <begin position="37"/>
        <end position="64"/>
    </location>
</feature>
<dbReference type="PROSITE" id="PS01071">
    <property type="entry name" value="GRPE"/>
    <property type="match status" value="1"/>
</dbReference>
<keyword evidence="3" id="KW-0963">Cytoplasm</keyword>
<protein>
    <recommendedName>
        <fullName evidence="3 4">Protein GrpE</fullName>
    </recommendedName>
    <alternativeName>
        <fullName evidence="3">HSP-70 cofactor</fullName>
    </alternativeName>
</protein>
<evidence type="ECO:0000313" key="9">
    <source>
        <dbReference type="Proteomes" id="UP001220377"/>
    </source>
</evidence>